<proteinExistence type="predicted"/>
<name>A0A3B1CZ41_9ZZZZ</name>
<gene>
    <name evidence="2" type="ORF">MNBD_NITROSPIRAE01-1482</name>
</gene>
<dbReference type="AlphaFoldDB" id="A0A3B1CZ41"/>
<protein>
    <recommendedName>
        <fullName evidence="1">DUF4384 domain-containing protein</fullName>
    </recommendedName>
</protein>
<dbReference type="EMBL" id="UOGF01000034">
    <property type="protein sequence ID" value="VAX27930.1"/>
    <property type="molecule type" value="Genomic_DNA"/>
</dbReference>
<dbReference type="InterPro" id="IPR025493">
    <property type="entry name" value="DUF4384"/>
</dbReference>
<dbReference type="Pfam" id="PF14326">
    <property type="entry name" value="DUF4384"/>
    <property type="match status" value="1"/>
</dbReference>
<feature type="domain" description="DUF4384" evidence="1">
    <location>
        <begin position="55"/>
        <end position="132"/>
    </location>
</feature>
<dbReference type="PROSITE" id="PS51257">
    <property type="entry name" value="PROKAR_LIPOPROTEIN"/>
    <property type="match status" value="1"/>
</dbReference>
<evidence type="ECO:0000259" key="1">
    <source>
        <dbReference type="Pfam" id="PF14326"/>
    </source>
</evidence>
<sequence length="184" mass="20521">MSIKEDICALFLCCALVFSGCTRFNPETKMSNVKSTALEKIGLEITSHLGDHQTFLSGDTLSFFINLEREAYLLVIYEDAAGHLTQIIPNAINKNGYSPSGLFMPLPEENAPYRFKVQAPFGQEKVWVFAADRAFQKLEGEELANGLFALKKDLSVIIKKIRTKKMTAFGEATLTFQTQAKNTI</sequence>
<accession>A0A3B1CZ41</accession>
<reference evidence="2" key="1">
    <citation type="submission" date="2018-06" db="EMBL/GenBank/DDBJ databases">
        <authorList>
            <person name="Zhirakovskaya E."/>
        </authorList>
    </citation>
    <scope>NUCLEOTIDE SEQUENCE</scope>
</reference>
<organism evidence="2">
    <name type="scientific">hydrothermal vent metagenome</name>
    <dbReference type="NCBI Taxonomy" id="652676"/>
    <lineage>
        <taxon>unclassified sequences</taxon>
        <taxon>metagenomes</taxon>
        <taxon>ecological metagenomes</taxon>
    </lineage>
</organism>
<evidence type="ECO:0000313" key="2">
    <source>
        <dbReference type="EMBL" id="VAX27930.1"/>
    </source>
</evidence>